<evidence type="ECO:0000313" key="1">
    <source>
        <dbReference type="EMBL" id="MQM07487.1"/>
    </source>
</evidence>
<protein>
    <submittedName>
        <fullName evidence="1">Uncharacterized protein</fullName>
    </submittedName>
</protein>
<reference evidence="1" key="1">
    <citation type="submission" date="2017-07" db="EMBL/GenBank/DDBJ databases">
        <title>Taro Niue Genome Assembly and Annotation.</title>
        <authorList>
            <person name="Atibalentja N."/>
            <person name="Keating K."/>
            <person name="Fields C.J."/>
        </authorList>
    </citation>
    <scope>NUCLEOTIDE SEQUENCE</scope>
    <source>
        <strain evidence="1">Niue_2</strain>
        <tissue evidence="1">Leaf</tissue>
    </source>
</reference>
<dbReference type="Proteomes" id="UP000652761">
    <property type="component" value="Unassembled WGS sequence"/>
</dbReference>
<organism evidence="1 2">
    <name type="scientific">Colocasia esculenta</name>
    <name type="common">Wild taro</name>
    <name type="synonym">Arum esculentum</name>
    <dbReference type="NCBI Taxonomy" id="4460"/>
    <lineage>
        <taxon>Eukaryota</taxon>
        <taxon>Viridiplantae</taxon>
        <taxon>Streptophyta</taxon>
        <taxon>Embryophyta</taxon>
        <taxon>Tracheophyta</taxon>
        <taxon>Spermatophyta</taxon>
        <taxon>Magnoliopsida</taxon>
        <taxon>Liliopsida</taxon>
        <taxon>Araceae</taxon>
        <taxon>Aroideae</taxon>
        <taxon>Colocasieae</taxon>
        <taxon>Colocasia</taxon>
    </lineage>
</organism>
<accession>A0A843WIS2</accession>
<sequence>MHASPGGSANVSVLSRWRRRLLVDLFDSNLTKLTIEKKRKTNKEMNGITLGKASKVLVVYASSTDLQSITQSRKMPPKSKFKIITSLYNKNTPTATFIPQNRLAPNPPSGKCLIQWCPRGFYENRDKQFSIQFDGQQIHVEERRPSSLIAQEKAIATCEERNFTSSLDPSILTYVLDAVYHRNHGGFERGCGLGWSRVA</sequence>
<comment type="caution">
    <text evidence="1">The sequence shown here is derived from an EMBL/GenBank/DDBJ whole genome shotgun (WGS) entry which is preliminary data.</text>
</comment>
<dbReference type="EMBL" id="NMUH01003887">
    <property type="protein sequence ID" value="MQM07487.1"/>
    <property type="molecule type" value="Genomic_DNA"/>
</dbReference>
<gene>
    <name evidence="1" type="ORF">Taro_040326</name>
</gene>
<keyword evidence="2" id="KW-1185">Reference proteome</keyword>
<name>A0A843WIS2_COLES</name>
<evidence type="ECO:0000313" key="2">
    <source>
        <dbReference type="Proteomes" id="UP000652761"/>
    </source>
</evidence>
<proteinExistence type="predicted"/>
<dbReference type="AlphaFoldDB" id="A0A843WIS2"/>